<proteinExistence type="predicted"/>
<dbReference type="Proteomes" id="UP000789901">
    <property type="component" value="Unassembled WGS sequence"/>
</dbReference>
<feature type="non-terminal residue" evidence="2">
    <location>
        <position position="1"/>
    </location>
</feature>
<keyword evidence="1" id="KW-0175">Coiled coil</keyword>
<gene>
    <name evidence="2" type="ORF">GMARGA_LOCUS22493</name>
</gene>
<protein>
    <submittedName>
        <fullName evidence="2">24013_t:CDS:1</fullName>
    </submittedName>
</protein>
<evidence type="ECO:0000313" key="2">
    <source>
        <dbReference type="EMBL" id="CAG8797892.1"/>
    </source>
</evidence>
<feature type="coiled-coil region" evidence="1">
    <location>
        <begin position="84"/>
        <end position="111"/>
    </location>
</feature>
<organism evidence="2 3">
    <name type="scientific">Gigaspora margarita</name>
    <dbReference type="NCBI Taxonomy" id="4874"/>
    <lineage>
        <taxon>Eukaryota</taxon>
        <taxon>Fungi</taxon>
        <taxon>Fungi incertae sedis</taxon>
        <taxon>Mucoromycota</taxon>
        <taxon>Glomeromycotina</taxon>
        <taxon>Glomeromycetes</taxon>
        <taxon>Diversisporales</taxon>
        <taxon>Gigasporaceae</taxon>
        <taxon>Gigaspora</taxon>
    </lineage>
</organism>
<accession>A0ABN7VT27</accession>
<evidence type="ECO:0000313" key="3">
    <source>
        <dbReference type="Proteomes" id="UP000789901"/>
    </source>
</evidence>
<name>A0ABN7VT27_GIGMA</name>
<reference evidence="2 3" key="1">
    <citation type="submission" date="2021-06" db="EMBL/GenBank/DDBJ databases">
        <authorList>
            <person name="Kallberg Y."/>
            <person name="Tangrot J."/>
            <person name="Rosling A."/>
        </authorList>
    </citation>
    <scope>NUCLEOTIDE SEQUENCE [LARGE SCALE GENOMIC DNA]</scope>
    <source>
        <strain evidence="2 3">120-4 pot B 10/14</strain>
    </source>
</reference>
<evidence type="ECO:0000256" key="1">
    <source>
        <dbReference type="SAM" id="Coils"/>
    </source>
</evidence>
<dbReference type="EMBL" id="CAJVQB010021740">
    <property type="protein sequence ID" value="CAG8797892.1"/>
    <property type="molecule type" value="Genomic_DNA"/>
</dbReference>
<comment type="caution">
    <text evidence="2">The sequence shown here is derived from an EMBL/GenBank/DDBJ whole genome shotgun (WGS) entry which is preliminary data.</text>
</comment>
<sequence length="117" mass="13889">KTFKVNPEEQLKKFLDKHIKYLERERKRVENFFKVNGIRGNLSEKLNELQNKIDEGVRLKDQVSQHFSLICSLASFHQKLPYQVSRLQKNAEIALNLINKLSDEKRQLLLQIEELMP</sequence>
<keyword evidence="3" id="KW-1185">Reference proteome</keyword>